<dbReference type="Proteomes" id="UP000584663">
    <property type="component" value="Unassembled WGS sequence"/>
</dbReference>
<keyword evidence="1" id="KW-0175">Coiled coil</keyword>
<gene>
    <name evidence="2" type="ORF">GGQ89_003690</name>
</gene>
<evidence type="ECO:0000256" key="1">
    <source>
        <dbReference type="SAM" id="Coils"/>
    </source>
</evidence>
<evidence type="ECO:0000313" key="2">
    <source>
        <dbReference type="EMBL" id="MBB4611443.1"/>
    </source>
</evidence>
<comment type="caution">
    <text evidence="2">The sequence shown here is derived from an EMBL/GenBank/DDBJ whole genome shotgun (WGS) entry which is preliminary data.</text>
</comment>
<feature type="coiled-coil region" evidence="1">
    <location>
        <begin position="140"/>
        <end position="167"/>
    </location>
</feature>
<evidence type="ECO:0008006" key="4">
    <source>
        <dbReference type="Google" id="ProtNLM"/>
    </source>
</evidence>
<organism evidence="2 3">
    <name type="scientific">Sphingomonas yabuuchiae</name>
    <dbReference type="NCBI Taxonomy" id="172044"/>
    <lineage>
        <taxon>Bacteria</taxon>
        <taxon>Pseudomonadati</taxon>
        <taxon>Pseudomonadota</taxon>
        <taxon>Alphaproteobacteria</taxon>
        <taxon>Sphingomonadales</taxon>
        <taxon>Sphingomonadaceae</taxon>
        <taxon>Sphingomonas</taxon>
    </lineage>
</organism>
<sequence>MTSPTEGKAMMAVRVDRSTLAAFDALAEGRGGRSALLRSMLDQAMQNVTGAPLVAARSDSANGRVSIRLTSAEMAVVDHRAATRGTDRAGWIKALVRRHIGLKANVDDGLRDALAPVRMQLQRIGRNLNQAMKAGNAAMMVDSSLEIERELRRIADMREEINEQIAALGDALRGDASYWEVAA</sequence>
<name>A0ABR6KE89_9SPHN</name>
<proteinExistence type="predicted"/>
<dbReference type="RefSeq" id="WP_240456265.1">
    <property type="nucleotide sequence ID" value="NZ_JACHNX010000029.1"/>
</dbReference>
<dbReference type="EMBL" id="JACHNX010000029">
    <property type="protein sequence ID" value="MBB4611443.1"/>
    <property type="molecule type" value="Genomic_DNA"/>
</dbReference>
<reference evidence="2 3" key="1">
    <citation type="submission" date="2020-08" db="EMBL/GenBank/DDBJ databases">
        <title>Genomic Encyclopedia of Type Strains, Phase IV (KMG-IV): sequencing the most valuable type-strain genomes for metagenomic binning, comparative biology and taxonomic classification.</title>
        <authorList>
            <person name="Goeker M."/>
        </authorList>
    </citation>
    <scope>NUCLEOTIDE SEQUENCE [LARGE SCALE GENOMIC DNA]</scope>
    <source>
        <strain evidence="2 3">DSM 14562</strain>
    </source>
</reference>
<protein>
    <recommendedName>
        <fullName evidence="4">Mobilization protein</fullName>
    </recommendedName>
</protein>
<evidence type="ECO:0000313" key="3">
    <source>
        <dbReference type="Proteomes" id="UP000584663"/>
    </source>
</evidence>
<accession>A0ABR6KE89</accession>
<keyword evidence="3" id="KW-1185">Reference proteome</keyword>